<dbReference type="GO" id="GO:0016020">
    <property type="term" value="C:membrane"/>
    <property type="evidence" value="ECO:0007669"/>
    <property type="project" value="InterPro"/>
</dbReference>
<evidence type="ECO:0000256" key="4">
    <source>
        <dbReference type="SAM" id="MobiDB-lite"/>
    </source>
</evidence>
<gene>
    <name evidence="6" type="primary">bchY</name>
    <name evidence="6" type="ORF">CUN48_01345</name>
</gene>
<keyword evidence="1" id="KW-0602">Photosynthesis</keyword>
<dbReference type="PANTHER" id="PTHR39429:SF3">
    <property type="entry name" value="LIGHT-INDEPENDENT PROTOCHLOROPHYLLIDE REDUCTASE SUBUNIT N"/>
    <property type="match status" value="1"/>
</dbReference>
<evidence type="ECO:0000256" key="2">
    <source>
        <dbReference type="ARBA" id="ARBA00023002"/>
    </source>
</evidence>
<feature type="domain" description="Nitrogenase/oxidoreductase component 1" evidence="5">
    <location>
        <begin position="48"/>
        <end position="448"/>
    </location>
</feature>
<dbReference type="GO" id="GO:0030494">
    <property type="term" value="P:bacteriochlorophyll biosynthetic process"/>
    <property type="evidence" value="ECO:0007669"/>
    <property type="project" value="InterPro"/>
</dbReference>
<evidence type="ECO:0000313" key="6">
    <source>
        <dbReference type="EMBL" id="PJF48827.1"/>
    </source>
</evidence>
<dbReference type="AlphaFoldDB" id="A0A2M8QG99"/>
<evidence type="ECO:0000259" key="5">
    <source>
        <dbReference type="Pfam" id="PF00148"/>
    </source>
</evidence>
<dbReference type="SUPFAM" id="SSF53807">
    <property type="entry name" value="Helical backbone' metal receptor"/>
    <property type="match status" value="1"/>
</dbReference>
<dbReference type="InterPro" id="IPR010245">
    <property type="entry name" value="BchY"/>
</dbReference>
<dbReference type="Pfam" id="PF00148">
    <property type="entry name" value="Oxidored_nitro"/>
    <property type="match status" value="1"/>
</dbReference>
<evidence type="ECO:0000256" key="3">
    <source>
        <dbReference type="ARBA" id="ARBA00023171"/>
    </source>
</evidence>
<name>A0A2M8QG99_9CHLR</name>
<dbReference type="EMBL" id="PGTN01000005">
    <property type="protein sequence ID" value="PJF48827.1"/>
    <property type="molecule type" value="Genomic_DNA"/>
</dbReference>
<protein>
    <submittedName>
        <fullName evidence="6">Chlorophyllide a reductase subunit Y</fullName>
    </submittedName>
</protein>
<comment type="caution">
    <text evidence="6">The sequence shown here is derived from an EMBL/GenBank/DDBJ whole genome shotgun (WGS) entry which is preliminary data.</text>
</comment>
<feature type="region of interest" description="Disordered" evidence="4">
    <location>
        <begin position="22"/>
        <end position="42"/>
    </location>
</feature>
<evidence type="ECO:0000256" key="1">
    <source>
        <dbReference type="ARBA" id="ARBA00022531"/>
    </source>
</evidence>
<dbReference type="InterPro" id="IPR000510">
    <property type="entry name" value="Nase/OxRdtase_comp1"/>
</dbReference>
<sequence>MASLTVPEGNLITPEIIETRSKSSVSDLQSQTGHSVSPDHNLTPQTMCPAFGSLRVLTRIDGVQTAMVTDTGCLYGLTFVTHFYAARKSIAAPAFGTKELVAGNVAEAAIAACIEASKMPGTKLVAAISLCVAETAGLTEEMLPRQINGVDVILVRVPAYAIHSHPEAKDVAINALLKRYAPAQTETTEDGVERPLTYDGSNEEEEALRRKVIMLGEVFPADPISVDAVLKRLGGGLAATLPSRNLDDYKLARRVGAIAAVHPFYGGSVATLRAAGVPIISGAPVGPEATYNWIKAVAAALKLDGELAEQVAAEERDKCKAIISQFPLRGRVMVCGYEGNELLYARLLVEAGAEVPYISTSIQKSLYTAADEAWLKARGTREIVYQKTLEQDVRALDRYQPDLVLGTTPLSAEAKQRGIPGMYYTNMLSVRPLFLSAGLAGTIQLIRDALERAPRYAWMREFFEGPRPTAPAGPAPINTMD</sequence>
<dbReference type="NCBIfam" id="TIGR02015">
    <property type="entry name" value="BchY"/>
    <property type="match status" value="1"/>
</dbReference>
<evidence type="ECO:0000313" key="7">
    <source>
        <dbReference type="Proteomes" id="UP000230790"/>
    </source>
</evidence>
<keyword evidence="2" id="KW-0560">Oxidoreductase</keyword>
<reference evidence="6 7" key="1">
    <citation type="submission" date="2017-11" db="EMBL/GenBank/DDBJ databases">
        <title>Evolution of Phototrophy in the Chloroflexi Phylum Driven by Horizontal Gene Transfer.</title>
        <authorList>
            <person name="Ward L.M."/>
            <person name="Hemp J."/>
            <person name="Shih P.M."/>
            <person name="Mcglynn S.E."/>
            <person name="Fischer W."/>
        </authorList>
    </citation>
    <scope>NUCLEOTIDE SEQUENCE [LARGE SCALE GENOMIC DNA]</scope>
    <source>
        <strain evidence="6">JP3_7</strain>
    </source>
</reference>
<accession>A0A2M8QG99</accession>
<dbReference type="InterPro" id="IPR050293">
    <property type="entry name" value="LIPOR_BchN/ChlN"/>
</dbReference>
<keyword evidence="3" id="KW-0149">Chlorophyll biosynthesis</keyword>
<dbReference type="GO" id="GO:0015979">
    <property type="term" value="P:photosynthesis"/>
    <property type="evidence" value="ECO:0007669"/>
    <property type="project" value="UniProtKB-KW"/>
</dbReference>
<dbReference type="Gene3D" id="3.40.50.1980">
    <property type="entry name" value="Nitrogenase molybdenum iron protein domain"/>
    <property type="match status" value="2"/>
</dbReference>
<proteinExistence type="predicted"/>
<dbReference type="GO" id="GO:0016731">
    <property type="term" value="F:oxidoreductase activity, acting on iron-sulfur proteins as donors, NAD or NADP as acceptor"/>
    <property type="evidence" value="ECO:0007669"/>
    <property type="project" value="InterPro"/>
</dbReference>
<organism evidence="6 7">
    <name type="scientific">Candidatus Thermofonsia Clade 3 bacterium</name>
    <dbReference type="NCBI Taxonomy" id="2364212"/>
    <lineage>
        <taxon>Bacteria</taxon>
        <taxon>Bacillati</taxon>
        <taxon>Chloroflexota</taxon>
        <taxon>Candidatus Thermofontia</taxon>
        <taxon>Candidatus Thermofonsia Clade 3</taxon>
    </lineage>
</organism>
<dbReference type="Proteomes" id="UP000230790">
    <property type="component" value="Unassembled WGS sequence"/>
</dbReference>
<dbReference type="PANTHER" id="PTHR39429">
    <property type="entry name" value="LIGHT-INDEPENDENT PROTOCHLOROPHYLLIDE REDUCTASE SUBUNIT N"/>
    <property type="match status" value="1"/>
</dbReference>